<accession>A0ABP7D7V8</accession>
<dbReference type="CDD" id="cd07237">
    <property type="entry name" value="BphC1-RGP6_C_like"/>
    <property type="match status" value="1"/>
</dbReference>
<reference evidence="3" key="1">
    <citation type="journal article" date="2019" name="Int. J. Syst. Evol. Microbiol.">
        <title>The Global Catalogue of Microorganisms (GCM) 10K type strain sequencing project: providing services to taxonomists for standard genome sequencing and annotation.</title>
        <authorList>
            <consortium name="The Broad Institute Genomics Platform"/>
            <consortium name="The Broad Institute Genome Sequencing Center for Infectious Disease"/>
            <person name="Wu L."/>
            <person name="Ma J."/>
        </authorList>
    </citation>
    <scope>NUCLEOTIDE SEQUENCE [LARGE SCALE GENOMIC DNA]</scope>
    <source>
        <strain evidence="3">JCM 30742</strain>
    </source>
</reference>
<name>A0ABP7D7V8_9MICC</name>
<gene>
    <name evidence="2" type="ORF">GCM10023081_43150</name>
</gene>
<dbReference type="PROSITE" id="PS51819">
    <property type="entry name" value="VOC"/>
    <property type="match status" value="2"/>
</dbReference>
<keyword evidence="3" id="KW-1185">Reference proteome</keyword>
<dbReference type="Pfam" id="PF22632">
    <property type="entry name" value="BphC_D1"/>
    <property type="match status" value="1"/>
</dbReference>
<feature type="domain" description="VOC" evidence="1">
    <location>
        <begin position="142"/>
        <end position="260"/>
    </location>
</feature>
<dbReference type="InterPro" id="IPR029068">
    <property type="entry name" value="Glyas_Bleomycin-R_OHBP_Dase"/>
</dbReference>
<dbReference type="Gene3D" id="3.10.180.10">
    <property type="entry name" value="2,3-Dihydroxybiphenyl 1,2-Dioxygenase, domain 1"/>
    <property type="match status" value="2"/>
</dbReference>
<dbReference type="EMBL" id="BAABEO010000034">
    <property type="protein sequence ID" value="GAA3702100.1"/>
    <property type="molecule type" value="Genomic_DNA"/>
</dbReference>
<proteinExistence type="predicted"/>
<sequence>MGKIRALGYLVATATDLPAWKTFASDVHGMQVVEHTEERLLLRLDDRSWRIDVRAGDEDRVQTYGWEAGSAEDLDELEKILTVNGFPTRRGTAAEIGERRVTDMLVLNDPDGTPVEIFYGQSREHSPFVSPTGAKFVTGDLGLGHVMLSVSDSNPFRRLYMDLLGLSLSDYIDLGPDPGTFLHCNRRHHSLAFTYRPEVPLGVGHLMVQVENVDTVGRAYDKILDGAAPLGSTLGKHTNDEMISYYVKTPSGWEMEYGYGGLEIDVDTWVPGRWDAAHFWGHKRGKLIDTGA</sequence>
<dbReference type="CDD" id="cd07252">
    <property type="entry name" value="BphC1-RGP6_N_like"/>
    <property type="match status" value="1"/>
</dbReference>
<comment type="caution">
    <text evidence="2">The sequence shown here is derived from an EMBL/GenBank/DDBJ whole genome shotgun (WGS) entry which is preliminary data.</text>
</comment>
<dbReference type="SUPFAM" id="SSF54593">
    <property type="entry name" value="Glyoxalase/Bleomycin resistance protein/Dihydroxybiphenyl dioxygenase"/>
    <property type="match status" value="2"/>
</dbReference>
<dbReference type="RefSeq" id="WP_345154175.1">
    <property type="nucleotide sequence ID" value="NZ_BAABEO010000034.1"/>
</dbReference>
<evidence type="ECO:0000313" key="3">
    <source>
        <dbReference type="Proteomes" id="UP001500752"/>
    </source>
</evidence>
<dbReference type="InterPro" id="IPR004360">
    <property type="entry name" value="Glyas_Fos-R_dOase_dom"/>
</dbReference>
<feature type="domain" description="VOC" evidence="1">
    <location>
        <begin position="6"/>
        <end position="120"/>
    </location>
</feature>
<dbReference type="Pfam" id="PF00903">
    <property type="entry name" value="Glyoxalase"/>
    <property type="match status" value="1"/>
</dbReference>
<dbReference type="Proteomes" id="UP001500752">
    <property type="component" value="Unassembled WGS sequence"/>
</dbReference>
<protein>
    <submittedName>
        <fullName evidence="2">VOC family protein</fullName>
    </submittedName>
</protein>
<evidence type="ECO:0000259" key="1">
    <source>
        <dbReference type="PROSITE" id="PS51819"/>
    </source>
</evidence>
<organism evidence="2 3">
    <name type="scientific">Arthrobacter ginkgonis</name>
    <dbReference type="NCBI Taxonomy" id="1630594"/>
    <lineage>
        <taxon>Bacteria</taxon>
        <taxon>Bacillati</taxon>
        <taxon>Actinomycetota</taxon>
        <taxon>Actinomycetes</taxon>
        <taxon>Micrococcales</taxon>
        <taxon>Micrococcaceae</taxon>
        <taxon>Arthrobacter</taxon>
    </lineage>
</organism>
<evidence type="ECO:0000313" key="2">
    <source>
        <dbReference type="EMBL" id="GAA3702100.1"/>
    </source>
</evidence>
<dbReference type="InterPro" id="IPR037523">
    <property type="entry name" value="VOC_core"/>
</dbReference>